<evidence type="ECO:0000256" key="1">
    <source>
        <dbReference type="SAM" id="SignalP"/>
    </source>
</evidence>
<feature type="signal peptide" evidence="1">
    <location>
        <begin position="1"/>
        <end position="18"/>
    </location>
</feature>
<name>A0A9X3BA53_9BACT</name>
<dbReference type="Proteomes" id="UP001155483">
    <property type="component" value="Unassembled WGS sequence"/>
</dbReference>
<gene>
    <name evidence="2" type="ORF">OCK74_23990</name>
</gene>
<proteinExistence type="predicted"/>
<dbReference type="RefSeq" id="WP_279299638.1">
    <property type="nucleotide sequence ID" value="NZ_JAOTIF010000030.1"/>
</dbReference>
<accession>A0A9X3BA53</accession>
<dbReference type="EMBL" id="JAOTIF010000030">
    <property type="protein sequence ID" value="MCU7552201.1"/>
    <property type="molecule type" value="Genomic_DNA"/>
</dbReference>
<feature type="chain" id="PRO_5040730108" evidence="1">
    <location>
        <begin position="19"/>
        <end position="261"/>
    </location>
</feature>
<comment type="caution">
    <text evidence="2">The sequence shown here is derived from an EMBL/GenBank/DDBJ whole genome shotgun (WGS) entry which is preliminary data.</text>
</comment>
<dbReference type="Pfam" id="PF13287">
    <property type="entry name" value="Fn3_assoc"/>
    <property type="match status" value="1"/>
</dbReference>
<organism evidence="2 3">
    <name type="scientific">Paraflavisolibacter caeni</name>
    <dbReference type="NCBI Taxonomy" id="2982496"/>
    <lineage>
        <taxon>Bacteria</taxon>
        <taxon>Pseudomonadati</taxon>
        <taxon>Bacteroidota</taxon>
        <taxon>Chitinophagia</taxon>
        <taxon>Chitinophagales</taxon>
        <taxon>Chitinophagaceae</taxon>
        <taxon>Paraflavisolibacter</taxon>
    </lineage>
</organism>
<evidence type="ECO:0000313" key="3">
    <source>
        <dbReference type="Proteomes" id="UP001155483"/>
    </source>
</evidence>
<sequence length="261" mass="29558">MKKLMLPFFLLMVQYSFGQQVFQLTPPLLKYQSIFYDNKALLEIKFDQPGAEVRYTMNGNEPTEKDLLYTKPVVISGKRIRVKAKSIGKGFLPSGTATVEFFKTGKAIRKIEFSTPNPKYPGNGVGTLHDNIGGQMDLSSGTWLGYDTDTVTVTIQLKEKGSIKGVLVDILQNESNWIFLPEQVLLYYYDDTRNAYVPAGKEVFSSERPAPKQCSAQELIPNQKIHTDNLKLVFCPVKKIPGWHPGKDNHAWLFIDEIKVY</sequence>
<dbReference type="InterPro" id="IPR026876">
    <property type="entry name" value="Fn3_assoc_repeat"/>
</dbReference>
<keyword evidence="1" id="KW-0732">Signal</keyword>
<reference evidence="2" key="2">
    <citation type="submission" date="2023-04" db="EMBL/GenBank/DDBJ databases">
        <title>Paracnuella aquatica gen. nov., sp. nov., a member of the family Chitinophagaceae isolated from a hot spring.</title>
        <authorList>
            <person name="Wang C."/>
        </authorList>
    </citation>
    <scope>NUCLEOTIDE SEQUENCE</scope>
    <source>
        <strain evidence="2">LB-8</strain>
    </source>
</reference>
<reference evidence="2" key="1">
    <citation type="submission" date="2022-09" db="EMBL/GenBank/DDBJ databases">
        <authorList>
            <person name="Yuan C."/>
            <person name="Ke Z."/>
        </authorList>
    </citation>
    <scope>NUCLEOTIDE SEQUENCE</scope>
    <source>
        <strain evidence="2">LB-8</strain>
    </source>
</reference>
<dbReference type="AlphaFoldDB" id="A0A9X3BA53"/>
<protein>
    <submittedName>
        <fullName evidence="2">Chitobiase/beta-hexosaminidase C-terminal domain-containing protein</fullName>
    </submittedName>
</protein>
<keyword evidence="3" id="KW-1185">Reference proteome</keyword>
<evidence type="ECO:0000313" key="2">
    <source>
        <dbReference type="EMBL" id="MCU7552201.1"/>
    </source>
</evidence>